<accession>A0ABT9RNL3</accession>
<dbReference type="RefSeq" id="WP_306876343.1">
    <property type="nucleotide sequence ID" value="NZ_JAUSRB010000004.1"/>
</dbReference>
<name>A0ABT9RNL3_9ACTN</name>
<proteinExistence type="predicted"/>
<reference evidence="1 2" key="1">
    <citation type="submission" date="2023-07" db="EMBL/GenBank/DDBJ databases">
        <title>Sequencing the genomes of 1000 actinobacteria strains.</title>
        <authorList>
            <person name="Klenk H.-P."/>
        </authorList>
    </citation>
    <scope>NUCLEOTIDE SEQUENCE [LARGE SCALE GENOMIC DNA]</scope>
    <source>
        <strain evidence="1 2">DSM 44109</strain>
    </source>
</reference>
<gene>
    <name evidence="1" type="ORF">J2S55_009764</name>
</gene>
<protein>
    <submittedName>
        <fullName evidence="1">Uncharacterized protein</fullName>
    </submittedName>
</protein>
<dbReference type="EMBL" id="JAUSRB010000004">
    <property type="protein sequence ID" value="MDP9870426.1"/>
    <property type="molecule type" value="Genomic_DNA"/>
</dbReference>
<sequence length="109" mass="12716">MTPETLDYLEKLSNEVVTDFWPGRPGDPEFTRRRFPDGLRLTDDDRGRDLTFYLVMREYAPQLVAEIRRLRAFSDWINSDEFGKGLARDFYDTLGAVVKRAKELGEVPK</sequence>
<comment type="caution">
    <text evidence="1">The sequence shown here is derived from an EMBL/GenBank/DDBJ whole genome shotgun (WGS) entry which is preliminary data.</text>
</comment>
<dbReference type="Proteomes" id="UP001230426">
    <property type="component" value="Unassembled WGS sequence"/>
</dbReference>
<keyword evidence="2" id="KW-1185">Reference proteome</keyword>
<evidence type="ECO:0000313" key="1">
    <source>
        <dbReference type="EMBL" id="MDP9870426.1"/>
    </source>
</evidence>
<evidence type="ECO:0000313" key="2">
    <source>
        <dbReference type="Proteomes" id="UP001230426"/>
    </source>
</evidence>
<organism evidence="1 2">
    <name type="scientific">Streptosporangium brasiliense</name>
    <dbReference type="NCBI Taxonomy" id="47480"/>
    <lineage>
        <taxon>Bacteria</taxon>
        <taxon>Bacillati</taxon>
        <taxon>Actinomycetota</taxon>
        <taxon>Actinomycetes</taxon>
        <taxon>Streptosporangiales</taxon>
        <taxon>Streptosporangiaceae</taxon>
        <taxon>Streptosporangium</taxon>
    </lineage>
</organism>